<reference evidence="4" key="1">
    <citation type="journal article" date="2019" name="Int. J. Syst. Evol. Microbiol.">
        <title>The Global Catalogue of Microorganisms (GCM) 10K type strain sequencing project: providing services to taxonomists for standard genome sequencing and annotation.</title>
        <authorList>
            <consortium name="The Broad Institute Genomics Platform"/>
            <consortium name="The Broad Institute Genome Sequencing Center for Infectious Disease"/>
            <person name="Wu L."/>
            <person name="Ma J."/>
        </authorList>
    </citation>
    <scope>NUCLEOTIDE SEQUENCE [LARGE SCALE GENOMIC DNA]</scope>
    <source>
        <strain evidence="4">JCM 15503</strain>
    </source>
</reference>
<keyword evidence="1" id="KW-1133">Transmembrane helix</keyword>
<evidence type="ECO:0000259" key="2">
    <source>
        <dbReference type="Pfam" id="PF10099"/>
    </source>
</evidence>
<dbReference type="Proteomes" id="UP001500279">
    <property type="component" value="Unassembled WGS sequence"/>
</dbReference>
<evidence type="ECO:0000256" key="1">
    <source>
        <dbReference type="SAM" id="Phobius"/>
    </source>
</evidence>
<accession>A0ABP3UUW2</accession>
<gene>
    <name evidence="3" type="ORF">GCM10009107_07090</name>
</gene>
<feature type="domain" description="Anti-sigma K factor RskA C-terminal" evidence="2">
    <location>
        <begin position="98"/>
        <end position="225"/>
    </location>
</feature>
<evidence type="ECO:0000313" key="4">
    <source>
        <dbReference type="Proteomes" id="UP001500279"/>
    </source>
</evidence>
<dbReference type="PANTHER" id="PTHR37461:SF1">
    <property type="entry name" value="ANTI-SIGMA-K FACTOR RSKA"/>
    <property type="match status" value="1"/>
</dbReference>
<evidence type="ECO:0000313" key="3">
    <source>
        <dbReference type="EMBL" id="GAA0743002.1"/>
    </source>
</evidence>
<protein>
    <submittedName>
        <fullName evidence="3">Anti-sigma factor</fullName>
    </submittedName>
</protein>
<sequence>MDYSRPERAERLASEYVLGTLRGAARSRFEALLPAHPMLRRAVAGWEARLLPLTASVPPVAPSASVWAGIEARLFRAQPGARQAWWQRLLVWQLGSGAAAFAALVLAVMLARPVPPQPPVLVLLSPNPAAQADAALLSRAKFVASISADGRALVLRPLEPLSVATGRALELWAVPAKGAPRSLGLISASGGSQVQRTKLLQDTAAFAISLEPAGGSPTGAPTGPVISLGALSS</sequence>
<feature type="transmembrane region" description="Helical" evidence="1">
    <location>
        <begin position="89"/>
        <end position="111"/>
    </location>
</feature>
<dbReference type="InterPro" id="IPR051474">
    <property type="entry name" value="Anti-sigma-K/W_factor"/>
</dbReference>
<dbReference type="RefSeq" id="WP_231010464.1">
    <property type="nucleotide sequence ID" value="NZ_BAAAEW010000004.1"/>
</dbReference>
<proteinExistence type="predicted"/>
<dbReference type="InterPro" id="IPR018764">
    <property type="entry name" value="RskA_C"/>
</dbReference>
<keyword evidence="1" id="KW-0472">Membrane</keyword>
<dbReference type="Pfam" id="PF10099">
    <property type="entry name" value="RskA_C"/>
    <property type="match status" value="1"/>
</dbReference>
<keyword evidence="1" id="KW-0812">Transmembrane</keyword>
<comment type="caution">
    <text evidence="3">The sequence shown here is derived from an EMBL/GenBank/DDBJ whole genome shotgun (WGS) entry which is preliminary data.</text>
</comment>
<dbReference type="EMBL" id="BAAAEW010000004">
    <property type="protein sequence ID" value="GAA0743002.1"/>
    <property type="molecule type" value="Genomic_DNA"/>
</dbReference>
<keyword evidence="4" id="KW-1185">Reference proteome</keyword>
<dbReference type="PANTHER" id="PTHR37461">
    <property type="entry name" value="ANTI-SIGMA-K FACTOR RSKA"/>
    <property type="match status" value="1"/>
</dbReference>
<name>A0ABP3UUW2_9BURK</name>
<organism evidence="3 4">
    <name type="scientific">Ideonella azotifigens</name>
    <dbReference type="NCBI Taxonomy" id="513160"/>
    <lineage>
        <taxon>Bacteria</taxon>
        <taxon>Pseudomonadati</taxon>
        <taxon>Pseudomonadota</taxon>
        <taxon>Betaproteobacteria</taxon>
        <taxon>Burkholderiales</taxon>
        <taxon>Sphaerotilaceae</taxon>
        <taxon>Ideonella</taxon>
    </lineage>
</organism>